<dbReference type="GO" id="GO:0009055">
    <property type="term" value="F:electron transfer activity"/>
    <property type="evidence" value="ECO:0007669"/>
    <property type="project" value="InterPro"/>
</dbReference>
<comment type="caution">
    <text evidence="8">The sequence shown here is derived from an EMBL/GenBank/DDBJ whole genome shotgun (WGS) entry which is preliminary data.</text>
</comment>
<protein>
    <recommendedName>
        <fullName evidence="7">Cytochrome c domain-containing protein</fullName>
    </recommendedName>
</protein>
<dbReference type="InterPro" id="IPR008168">
    <property type="entry name" value="Cyt_C_IC"/>
</dbReference>
<dbReference type="AlphaFoldDB" id="A0A2A5WCM2"/>
<accession>A0A2A5WCM2</accession>
<dbReference type="SUPFAM" id="SSF46626">
    <property type="entry name" value="Cytochrome c"/>
    <property type="match status" value="2"/>
</dbReference>
<keyword evidence="4" id="KW-0249">Electron transport</keyword>
<evidence type="ECO:0000256" key="1">
    <source>
        <dbReference type="ARBA" id="ARBA00022448"/>
    </source>
</evidence>
<dbReference type="PANTHER" id="PTHR33546:SF1">
    <property type="entry name" value="LARGE, MULTIFUNCTIONAL SECRETED PROTEIN"/>
    <property type="match status" value="1"/>
</dbReference>
<sequence>MHLQASILWKGLFSIGALSLILVGLPSSAEDAGTLYNTTYDVLQGERYFERQCSRCHGFDAKGNDETGAPDLTGRLSRANNPVGIFNIVRNGVPNTAMLPVDADLPDAQVWQVVSYIESLRYDPASVELDGNPDAGLALFLNNGDCASCHMVNGQGGRLGPDLSRVGESTRPEDLMTAITNPHEDVAPRWWTLEITGPDGVTRSGFRMGEDSFSVRIMDNDSNLWSYQKNNIDSIERIERSTMPSYDGAMSESELDDLVAYLFSLRREGN</sequence>
<dbReference type="PROSITE" id="PS51007">
    <property type="entry name" value="CYTC"/>
    <property type="match status" value="2"/>
</dbReference>
<keyword evidence="3 6" id="KW-0479">Metal-binding</keyword>
<dbReference type="InterPro" id="IPR013427">
    <property type="entry name" value="Haem-bd_dom_put"/>
</dbReference>
<dbReference type="GO" id="GO:0005506">
    <property type="term" value="F:iron ion binding"/>
    <property type="evidence" value="ECO:0007669"/>
    <property type="project" value="InterPro"/>
</dbReference>
<reference evidence="8 9" key="1">
    <citation type="submission" date="2017-08" db="EMBL/GenBank/DDBJ databases">
        <title>Fine stratification of microbial communities through a metagenomic profile of the photic zone.</title>
        <authorList>
            <person name="Haro-Moreno J.M."/>
            <person name="Lopez-Perez M."/>
            <person name="De La Torre J."/>
            <person name="Picazo A."/>
            <person name="Camacho A."/>
            <person name="Rodriguez-Valera F."/>
        </authorList>
    </citation>
    <scope>NUCLEOTIDE SEQUENCE [LARGE SCALE GENOMIC DNA]</scope>
    <source>
        <strain evidence="8">MED-G28</strain>
    </source>
</reference>
<organism evidence="8 9">
    <name type="scientific">OM182 bacterium MED-G28</name>
    <dbReference type="NCBI Taxonomy" id="1986256"/>
    <lineage>
        <taxon>Bacteria</taxon>
        <taxon>Pseudomonadati</taxon>
        <taxon>Pseudomonadota</taxon>
        <taxon>Gammaproteobacteria</taxon>
        <taxon>OMG group</taxon>
        <taxon>OM182 clade</taxon>
    </lineage>
</organism>
<evidence type="ECO:0000256" key="5">
    <source>
        <dbReference type="ARBA" id="ARBA00023004"/>
    </source>
</evidence>
<evidence type="ECO:0000313" key="9">
    <source>
        <dbReference type="Proteomes" id="UP000219329"/>
    </source>
</evidence>
<evidence type="ECO:0000256" key="4">
    <source>
        <dbReference type="ARBA" id="ARBA00022982"/>
    </source>
</evidence>
<dbReference type="EMBL" id="NTJZ01000004">
    <property type="protein sequence ID" value="PDH34239.1"/>
    <property type="molecule type" value="Genomic_DNA"/>
</dbReference>
<dbReference type="InterPro" id="IPR009056">
    <property type="entry name" value="Cyt_c-like_dom"/>
</dbReference>
<evidence type="ECO:0000313" key="8">
    <source>
        <dbReference type="EMBL" id="PDH34239.1"/>
    </source>
</evidence>
<keyword evidence="5 6" id="KW-0408">Iron</keyword>
<dbReference type="Pfam" id="PF00034">
    <property type="entry name" value="Cytochrom_C"/>
    <property type="match status" value="1"/>
</dbReference>
<proteinExistence type="predicted"/>
<dbReference type="NCBIfam" id="TIGR02603">
    <property type="entry name" value="CxxCH_TIGR02603"/>
    <property type="match status" value="1"/>
</dbReference>
<evidence type="ECO:0000256" key="6">
    <source>
        <dbReference type="PROSITE-ProRule" id="PRU00433"/>
    </source>
</evidence>
<dbReference type="PANTHER" id="PTHR33546">
    <property type="entry name" value="LARGE, MULTIFUNCTIONAL SECRETED PROTEIN-RELATED"/>
    <property type="match status" value="1"/>
</dbReference>
<evidence type="ECO:0000256" key="2">
    <source>
        <dbReference type="ARBA" id="ARBA00022617"/>
    </source>
</evidence>
<evidence type="ECO:0000256" key="3">
    <source>
        <dbReference type="ARBA" id="ARBA00022723"/>
    </source>
</evidence>
<name>A0A2A5WCM2_9GAMM</name>
<dbReference type="InterPro" id="IPR036909">
    <property type="entry name" value="Cyt_c-like_dom_sf"/>
</dbReference>
<feature type="domain" description="Cytochrome c" evidence="7">
    <location>
        <begin position="131"/>
        <end position="266"/>
    </location>
</feature>
<dbReference type="GO" id="GO:0020037">
    <property type="term" value="F:heme binding"/>
    <property type="evidence" value="ECO:0007669"/>
    <property type="project" value="InterPro"/>
</dbReference>
<keyword evidence="2 6" id="KW-0349">Heme</keyword>
<dbReference type="Pfam" id="PF13442">
    <property type="entry name" value="Cytochrome_CBB3"/>
    <property type="match status" value="1"/>
</dbReference>
<dbReference type="Gene3D" id="1.10.760.10">
    <property type="entry name" value="Cytochrome c-like domain"/>
    <property type="match status" value="2"/>
</dbReference>
<feature type="domain" description="Cytochrome c" evidence="7">
    <location>
        <begin position="40"/>
        <end position="121"/>
    </location>
</feature>
<evidence type="ECO:0000259" key="7">
    <source>
        <dbReference type="PROSITE" id="PS51007"/>
    </source>
</evidence>
<gene>
    <name evidence="8" type="ORF">CNF02_05440</name>
</gene>
<keyword evidence="1" id="KW-0813">Transport</keyword>
<dbReference type="Proteomes" id="UP000219329">
    <property type="component" value="Unassembled WGS sequence"/>
</dbReference>
<dbReference type="PRINTS" id="PR00605">
    <property type="entry name" value="CYTCHROMECIC"/>
</dbReference>